<name>A0A1M7ZMJ6_9HYPH</name>
<keyword evidence="5 8" id="KW-1133">Transmembrane helix</keyword>
<dbReference type="GO" id="GO:0044877">
    <property type="term" value="F:protein-containing complex binding"/>
    <property type="evidence" value="ECO:0007669"/>
    <property type="project" value="InterPro"/>
</dbReference>
<keyword evidence="11" id="KW-1185">Reference proteome</keyword>
<dbReference type="AlphaFoldDB" id="A0A1M7ZMJ6"/>
<evidence type="ECO:0000256" key="1">
    <source>
        <dbReference type="ARBA" id="ARBA00004167"/>
    </source>
</evidence>
<comment type="subcellular location">
    <subcellularLocation>
        <location evidence="2">Cell membrane</location>
    </subcellularLocation>
    <subcellularLocation>
        <location evidence="1">Membrane</location>
        <topology evidence="1">Single-pass membrane protein</topology>
    </subcellularLocation>
</comment>
<evidence type="ECO:0000256" key="5">
    <source>
        <dbReference type="ARBA" id="ARBA00022989"/>
    </source>
</evidence>
<dbReference type="OrthoDB" id="7173339at2"/>
<organism evidence="10 11">
    <name type="scientific">Pseudoxanthobacter soli DSM 19599</name>
    <dbReference type="NCBI Taxonomy" id="1123029"/>
    <lineage>
        <taxon>Bacteria</taxon>
        <taxon>Pseudomonadati</taxon>
        <taxon>Pseudomonadota</taxon>
        <taxon>Alphaproteobacteria</taxon>
        <taxon>Hyphomicrobiales</taxon>
        <taxon>Segnochrobactraceae</taxon>
        <taxon>Pseudoxanthobacter</taxon>
    </lineage>
</organism>
<dbReference type="InterPro" id="IPR026039">
    <property type="entry name" value="YfgM"/>
</dbReference>
<protein>
    <recommendedName>
        <fullName evidence="9">Ancillary SecYEG translocon subunit/Cell division coordinator CpoB TPR domain-containing protein</fullName>
    </recommendedName>
</protein>
<evidence type="ECO:0000259" key="9">
    <source>
        <dbReference type="Pfam" id="PF09976"/>
    </source>
</evidence>
<keyword evidence="4 8" id="KW-0812">Transmembrane</keyword>
<proteinExistence type="predicted"/>
<evidence type="ECO:0000256" key="8">
    <source>
        <dbReference type="SAM" id="Phobius"/>
    </source>
</evidence>
<evidence type="ECO:0000256" key="6">
    <source>
        <dbReference type="ARBA" id="ARBA00023136"/>
    </source>
</evidence>
<keyword evidence="3" id="KW-1003">Cell membrane</keyword>
<gene>
    <name evidence="10" type="ORF">SAMN02745172_02535</name>
</gene>
<feature type="domain" description="Ancillary SecYEG translocon subunit/Cell division coordinator CpoB TPR" evidence="9">
    <location>
        <begin position="18"/>
        <end position="192"/>
    </location>
</feature>
<dbReference type="PANTHER" id="PTHR38035">
    <property type="entry name" value="UPF0070 PROTEIN YFGM"/>
    <property type="match status" value="1"/>
</dbReference>
<evidence type="ECO:0000313" key="10">
    <source>
        <dbReference type="EMBL" id="SHO65886.1"/>
    </source>
</evidence>
<evidence type="ECO:0000313" key="11">
    <source>
        <dbReference type="Proteomes" id="UP000186406"/>
    </source>
</evidence>
<dbReference type="RefSeq" id="WP_073629124.1">
    <property type="nucleotide sequence ID" value="NZ_FRXO01000004.1"/>
</dbReference>
<evidence type="ECO:0000256" key="2">
    <source>
        <dbReference type="ARBA" id="ARBA00004236"/>
    </source>
</evidence>
<evidence type="ECO:0000256" key="3">
    <source>
        <dbReference type="ARBA" id="ARBA00022475"/>
    </source>
</evidence>
<dbReference type="GO" id="GO:0005886">
    <property type="term" value="C:plasma membrane"/>
    <property type="evidence" value="ECO:0007669"/>
    <property type="project" value="UniProtKB-SubCell"/>
</dbReference>
<dbReference type="EMBL" id="FRXO01000004">
    <property type="protein sequence ID" value="SHO65886.1"/>
    <property type="molecule type" value="Genomic_DNA"/>
</dbReference>
<dbReference type="Pfam" id="PF09976">
    <property type="entry name" value="TPR_21"/>
    <property type="match status" value="1"/>
</dbReference>
<feature type="transmembrane region" description="Helical" evidence="8">
    <location>
        <begin position="24"/>
        <end position="45"/>
    </location>
</feature>
<dbReference type="STRING" id="1123029.SAMN02745172_02535"/>
<evidence type="ECO:0000256" key="7">
    <source>
        <dbReference type="ARBA" id="ARBA00023186"/>
    </source>
</evidence>
<dbReference type="Proteomes" id="UP000186406">
    <property type="component" value="Unassembled WGS sequence"/>
</dbReference>
<keyword evidence="6 8" id="KW-0472">Membrane</keyword>
<dbReference type="InterPro" id="IPR018704">
    <property type="entry name" value="SecYEG/CpoB_TPR"/>
</dbReference>
<evidence type="ECO:0000256" key="4">
    <source>
        <dbReference type="ARBA" id="ARBA00022692"/>
    </source>
</evidence>
<sequence>MADIFNEIEQDLRHERFKRLWNRFGIYVIGLAVVVVAGVGGWRAWEAWKESHAKSGGDQFYAALQTAAAGDHKAAAAAMQKLADEKGGGYKILGQFRAASELAAGGDSAAAIAAFDAIASDGSVPILYRNLAHVRAGYLALAGADPKGAETRVSSLAVEGGPWRQPAREIMGLAAYAGGDLEAAQRYFQAIVSDPDGPSDAIDRARIMLAVIQSAMPAPAEHANDAS</sequence>
<accession>A0A1M7ZMJ6</accession>
<reference evidence="10 11" key="1">
    <citation type="submission" date="2016-12" db="EMBL/GenBank/DDBJ databases">
        <authorList>
            <person name="Song W.-J."/>
            <person name="Kurnit D.M."/>
        </authorList>
    </citation>
    <scope>NUCLEOTIDE SEQUENCE [LARGE SCALE GENOMIC DNA]</scope>
    <source>
        <strain evidence="10 11">DSM 19599</strain>
    </source>
</reference>
<keyword evidence="7" id="KW-0143">Chaperone</keyword>
<dbReference type="PANTHER" id="PTHR38035:SF1">
    <property type="entry name" value="ANCILLARY SECYEG TRANSLOCON SUBUNIT"/>
    <property type="match status" value="1"/>
</dbReference>